<dbReference type="AlphaFoldDB" id="A0AAD5RUU6"/>
<dbReference type="InterPro" id="IPR011051">
    <property type="entry name" value="RmlC_Cupin_sf"/>
</dbReference>
<evidence type="ECO:0000256" key="7">
    <source>
        <dbReference type="ARBA" id="ARBA00023002"/>
    </source>
</evidence>
<evidence type="ECO:0000256" key="8">
    <source>
        <dbReference type="ARBA" id="ARBA00023004"/>
    </source>
</evidence>
<keyword evidence="7" id="KW-0560">Oxidoreductase</keyword>
<feature type="binding site" evidence="9">
    <location>
        <position position="381"/>
    </location>
    <ligand>
        <name>Fe cation</name>
        <dbReference type="ChEBI" id="CHEBI:24875"/>
    </ligand>
</feature>
<feature type="binding site" evidence="9">
    <location>
        <position position="417"/>
    </location>
    <ligand>
        <name>homogentisate</name>
        <dbReference type="ChEBI" id="CHEBI:16169"/>
    </ligand>
</feature>
<dbReference type="PANTHER" id="PTHR11056">
    <property type="entry name" value="HOMOGENTISATE 1,2-DIOXYGENASE"/>
    <property type="match status" value="1"/>
</dbReference>
<feature type="binding site" evidence="9">
    <location>
        <position position="396"/>
    </location>
    <ligand>
        <name>homogentisate</name>
        <dbReference type="ChEBI" id="CHEBI:16169"/>
    </ligand>
</feature>
<dbReference type="GO" id="GO:0046872">
    <property type="term" value="F:metal ion binding"/>
    <property type="evidence" value="ECO:0007669"/>
    <property type="project" value="UniProtKB-KW"/>
</dbReference>
<feature type="domain" description="Homogentisate 1,2-dioxygenase C-terminal" evidence="10">
    <location>
        <begin position="328"/>
        <end position="463"/>
    </location>
</feature>
<feature type="binding site" evidence="9">
    <location>
        <position position="387"/>
    </location>
    <ligand>
        <name>Fe cation</name>
        <dbReference type="ChEBI" id="CHEBI:24875"/>
    </ligand>
</feature>
<evidence type="ECO:0000259" key="10">
    <source>
        <dbReference type="Pfam" id="PF04209"/>
    </source>
</evidence>
<evidence type="ECO:0000256" key="1">
    <source>
        <dbReference type="ARBA" id="ARBA00001962"/>
    </source>
</evidence>
<protein>
    <recommendedName>
        <fullName evidence="4">homogentisate 1,2-dioxygenase</fullName>
        <ecNumber evidence="4">1.13.11.5</ecNumber>
    </recommendedName>
</protein>
<comment type="pathway">
    <text evidence="2">Amino-acid degradation; L-phenylalanine degradation; acetoacetate and fumarate from L-phenylalanine: step 4/6.</text>
</comment>
<dbReference type="GO" id="GO:0004411">
    <property type="term" value="F:homogentisate 1,2-dioxygenase activity"/>
    <property type="evidence" value="ECO:0007669"/>
    <property type="project" value="UniProtKB-EC"/>
</dbReference>
<dbReference type="SUPFAM" id="SSF51182">
    <property type="entry name" value="RmlC-like cupins"/>
    <property type="match status" value="1"/>
</dbReference>
<dbReference type="GO" id="GO:0005737">
    <property type="term" value="C:cytoplasm"/>
    <property type="evidence" value="ECO:0007669"/>
    <property type="project" value="TreeGrafter"/>
</dbReference>
<feature type="domain" description="Homogentisate 1,2-dioxygenase N-terminal" evidence="11">
    <location>
        <begin position="18"/>
        <end position="323"/>
    </location>
</feature>
<evidence type="ECO:0000256" key="5">
    <source>
        <dbReference type="ARBA" id="ARBA00022723"/>
    </source>
</evidence>
<name>A0AAD5RUU6_9PEZI</name>
<dbReference type="InterPro" id="IPR005708">
    <property type="entry name" value="Homogentis_dOase"/>
</dbReference>
<dbReference type="EMBL" id="JAKWBI020000072">
    <property type="protein sequence ID" value="KAJ2903755.1"/>
    <property type="molecule type" value="Genomic_DNA"/>
</dbReference>
<dbReference type="PANTHER" id="PTHR11056:SF0">
    <property type="entry name" value="HOMOGENTISATE 1,2-DIOXYGENASE"/>
    <property type="match status" value="1"/>
</dbReference>
<evidence type="ECO:0000256" key="2">
    <source>
        <dbReference type="ARBA" id="ARBA00004704"/>
    </source>
</evidence>
<dbReference type="CDD" id="cd07000">
    <property type="entry name" value="cupin_HGO_N"/>
    <property type="match status" value="1"/>
</dbReference>
<organism evidence="12 13">
    <name type="scientific">Zalerion maritima</name>
    <dbReference type="NCBI Taxonomy" id="339359"/>
    <lineage>
        <taxon>Eukaryota</taxon>
        <taxon>Fungi</taxon>
        <taxon>Dikarya</taxon>
        <taxon>Ascomycota</taxon>
        <taxon>Pezizomycotina</taxon>
        <taxon>Sordariomycetes</taxon>
        <taxon>Lulworthiomycetidae</taxon>
        <taxon>Lulworthiales</taxon>
        <taxon>Lulworthiaceae</taxon>
        <taxon>Zalerion</taxon>
    </lineage>
</organism>
<evidence type="ECO:0000256" key="9">
    <source>
        <dbReference type="PIRSR" id="PIRSR605708-2"/>
    </source>
</evidence>
<comment type="similarity">
    <text evidence="3">Belongs to the homogentisate dioxygenase family.</text>
</comment>
<comment type="cofactor">
    <cofactor evidence="1 9">
        <name>Fe cation</name>
        <dbReference type="ChEBI" id="CHEBI:24875"/>
    </cofactor>
</comment>
<dbReference type="Pfam" id="PF04209">
    <property type="entry name" value="HgmA_C"/>
    <property type="match status" value="1"/>
</dbReference>
<dbReference type="Proteomes" id="UP001201980">
    <property type="component" value="Unassembled WGS sequence"/>
</dbReference>
<keyword evidence="6" id="KW-0223">Dioxygenase</keyword>
<evidence type="ECO:0000256" key="3">
    <source>
        <dbReference type="ARBA" id="ARBA00007757"/>
    </source>
</evidence>
<dbReference type="Pfam" id="PF20510">
    <property type="entry name" value="HgmA_N"/>
    <property type="match status" value="1"/>
</dbReference>
<dbReference type="EC" id="1.13.11.5" evidence="4"/>
<evidence type="ECO:0000259" key="11">
    <source>
        <dbReference type="Pfam" id="PF20510"/>
    </source>
</evidence>
<accession>A0AAD5RUU6</accession>
<reference evidence="12" key="1">
    <citation type="submission" date="2022-07" db="EMBL/GenBank/DDBJ databases">
        <title>Draft genome sequence of Zalerion maritima ATCC 34329, a (micro)plastics degrading marine fungus.</title>
        <authorList>
            <person name="Paco A."/>
            <person name="Goncalves M.F.M."/>
            <person name="Rocha-Santos T.A.P."/>
            <person name="Alves A."/>
        </authorList>
    </citation>
    <scope>NUCLEOTIDE SEQUENCE</scope>
    <source>
        <strain evidence="12">ATCC 34329</strain>
    </source>
</reference>
<evidence type="ECO:0000313" key="13">
    <source>
        <dbReference type="Proteomes" id="UP001201980"/>
    </source>
</evidence>
<dbReference type="InterPro" id="IPR046451">
    <property type="entry name" value="HgmA_C"/>
</dbReference>
<feature type="binding site" evidence="9">
    <location>
        <position position="417"/>
    </location>
    <ligand>
        <name>Fe cation</name>
        <dbReference type="ChEBI" id="CHEBI:24875"/>
    </ligand>
</feature>
<evidence type="ECO:0000313" key="12">
    <source>
        <dbReference type="EMBL" id="KAJ2903755.1"/>
    </source>
</evidence>
<dbReference type="InterPro" id="IPR046452">
    <property type="entry name" value="HgmA_N"/>
</dbReference>
<evidence type="ECO:0000256" key="4">
    <source>
        <dbReference type="ARBA" id="ARBA00013127"/>
    </source>
</evidence>
<gene>
    <name evidence="12" type="ORF">MKZ38_009407</name>
</gene>
<keyword evidence="8 9" id="KW-0408">Iron</keyword>
<dbReference type="InterPro" id="IPR014710">
    <property type="entry name" value="RmlC-like_jellyroll"/>
</dbReference>
<dbReference type="GO" id="GO:0006570">
    <property type="term" value="P:tyrosine metabolic process"/>
    <property type="evidence" value="ECO:0007669"/>
    <property type="project" value="InterPro"/>
</dbReference>
<proteinExistence type="inferred from homology"/>
<dbReference type="GO" id="GO:0006559">
    <property type="term" value="P:L-phenylalanine catabolic process"/>
    <property type="evidence" value="ECO:0007669"/>
    <property type="project" value="InterPro"/>
</dbReference>
<keyword evidence="13" id="KW-1185">Reference proteome</keyword>
<comment type="caution">
    <text evidence="12">The sequence shown here is derived from an EMBL/GenBank/DDBJ whole genome shotgun (WGS) entry which is preliminary data.</text>
</comment>
<keyword evidence="5 9" id="KW-0479">Metal-binding</keyword>
<sequence length="501" mass="56620">MSSNTGPSAGSTEDPYSYHEGFGNFFTSEVEKFKGRAVPKDQSNPQKWNFHAEQLNGTSFVSPRETLQHVWFYRKTPSASHGPIQKVEESEKGKCRVEASFLATNDKVEYIPRELCWNPFIIPAAGNNNKNENSQKLKDKMPEIGVKGDVDFVDGIATICGNGDPTMKEGVAVHIYVASKDMDNRAFCNNDGDMLILPQQGRLDIQTEMGKMMVKPGELAVIQAGIRFTVKITKNKEGEKRARGYIQELFGTRYELPELGPIGSNGLALPRHFKFPMAHYDGDEKPKKWRIDTKLAGKFWYYDQESTPFDVAGWHGNYIPYKYAYNGFVPSGVIDRDQSDPSVYTVIRANSKIPGVPMTELYIFPPRWVASRDSMRIPYYHRNMATEIIGVIEGEYPGSSRDVVAGGLSVQPSYMPHGETYEAYYNHTQEPTVAPVEIKDQNKFFMLHISTHCAITKFAEGKTVRQPLKGNRGTPSTYLGFHREEAAAFEQEMEKQKKQRK</sequence>
<evidence type="ECO:0000256" key="6">
    <source>
        <dbReference type="ARBA" id="ARBA00022964"/>
    </source>
</evidence>
<dbReference type="Gene3D" id="2.60.120.10">
    <property type="entry name" value="Jelly Rolls"/>
    <property type="match status" value="1"/>
</dbReference>